<feature type="transmembrane region" description="Helical" evidence="3">
    <location>
        <begin position="773"/>
        <end position="794"/>
    </location>
</feature>
<comment type="similarity">
    <text evidence="1">Belongs to the drug/metabolite transporter (DMT) superfamily. Plant drug/metabolite exporter (P-DME) (TC 2.A.7.4) family.</text>
</comment>
<feature type="transmembrane region" description="Helical" evidence="3">
    <location>
        <begin position="1045"/>
        <end position="1063"/>
    </location>
</feature>
<feature type="domain" description="Fungal lipase-type" evidence="5">
    <location>
        <begin position="1759"/>
        <end position="1910"/>
    </location>
</feature>
<dbReference type="InterPro" id="IPR037185">
    <property type="entry name" value="EmrE-like"/>
</dbReference>
<feature type="transmembrane region" description="Helical" evidence="3">
    <location>
        <begin position="1581"/>
        <end position="1601"/>
    </location>
</feature>
<keyword evidence="3" id="KW-0812">Transmembrane</keyword>
<feature type="transmembrane region" description="Helical" evidence="3">
    <location>
        <begin position="81"/>
        <end position="102"/>
    </location>
</feature>
<evidence type="ECO:0000259" key="5">
    <source>
        <dbReference type="Pfam" id="PF01764"/>
    </source>
</evidence>
<feature type="transmembrane region" description="Helical" evidence="3">
    <location>
        <begin position="1395"/>
        <end position="1416"/>
    </location>
</feature>
<feature type="compositionally biased region" description="Low complexity" evidence="2">
    <location>
        <begin position="2276"/>
        <end position="2299"/>
    </location>
</feature>
<feature type="transmembrane region" description="Helical" evidence="3">
    <location>
        <begin position="894"/>
        <end position="914"/>
    </location>
</feature>
<feature type="transmembrane region" description="Helical" evidence="3">
    <location>
        <begin position="45"/>
        <end position="69"/>
    </location>
</feature>
<feature type="transmembrane region" description="Helical" evidence="3">
    <location>
        <begin position="989"/>
        <end position="1007"/>
    </location>
</feature>
<evidence type="ECO:0000256" key="3">
    <source>
        <dbReference type="SAM" id="Phobius"/>
    </source>
</evidence>
<dbReference type="OrthoDB" id="514788at2759"/>
<feature type="compositionally biased region" description="Gly residues" evidence="2">
    <location>
        <begin position="1170"/>
        <end position="1179"/>
    </location>
</feature>
<name>A0A2P6VIJ9_9CHLO</name>
<proteinExistence type="inferred from homology"/>
<feature type="region of interest" description="Disordered" evidence="2">
    <location>
        <begin position="2276"/>
        <end position="2308"/>
    </location>
</feature>
<dbReference type="Gene3D" id="3.40.50.1820">
    <property type="entry name" value="alpha/beta hydrolase"/>
    <property type="match status" value="2"/>
</dbReference>
<feature type="transmembrane region" description="Helical" evidence="3">
    <location>
        <begin position="139"/>
        <end position="158"/>
    </location>
</feature>
<dbReference type="GO" id="GO:0016020">
    <property type="term" value="C:membrane"/>
    <property type="evidence" value="ECO:0007669"/>
    <property type="project" value="InterPro"/>
</dbReference>
<feature type="domain" description="Fungal lipase-type" evidence="5">
    <location>
        <begin position="411"/>
        <end position="565"/>
    </location>
</feature>
<feature type="compositionally biased region" description="Polar residues" evidence="2">
    <location>
        <begin position="1199"/>
        <end position="1218"/>
    </location>
</feature>
<evidence type="ECO:0000259" key="4">
    <source>
        <dbReference type="Pfam" id="PF00892"/>
    </source>
</evidence>
<feature type="transmembrane region" description="Helical" evidence="3">
    <location>
        <begin position="245"/>
        <end position="264"/>
    </location>
</feature>
<feature type="region of interest" description="Disordered" evidence="2">
    <location>
        <begin position="2132"/>
        <end position="2156"/>
    </location>
</feature>
<feature type="transmembrane region" description="Helical" evidence="3">
    <location>
        <begin position="1279"/>
        <end position="1298"/>
    </location>
</feature>
<organism evidence="6 7">
    <name type="scientific">Micractinium conductrix</name>
    <dbReference type="NCBI Taxonomy" id="554055"/>
    <lineage>
        <taxon>Eukaryota</taxon>
        <taxon>Viridiplantae</taxon>
        <taxon>Chlorophyta</taxon>
        <taxon>core chlorophytes</taxon>
        <taxon>Trebouxiophyceae</taxon>
        <taxon>Chlorellales</taxon>
        <taxon>Chlorellaceae</taxon>
        <taxon>Chlorella clade</taxon>
        <taxon>Micractinium</taxon>
    </lineage>
</organism>
<feature type="transmembrane region" description="Helical" evidence="3">
    <location>
        <begin position="920"/>
        <end position="941"/>
    </location>
</feature>
<evidence type="ECO:0000313" key="7">
    <source>
        <dbReference type="Proteomes" id="UP000239649"/>
    </source>
</evidence>
<keyword evidence="3" id="KW-1133">Transmembrane helix</keyword>
<dbReference type="GO" id="GO:0016787">
    <property type="term" value="F:hydrolase activity"/>
    <property type="evidence" value="ECO:0007669"/>
    <property type="project" value="UniProtKB-KW"/>
</dbReference>
<feature type="region of interest" description="Disordered" evidence="2">
    <location>
        <begin position="2192"/>
        <end position="2255"/>
    </location>
</feature>
<dbReference type="PANTHER" id="PTHR45856">
    <property type="entry name" value="ALPHA/BETA-HYDROLASES SUPERFAMILY PROTEIN"/>
    <property type="match status" value="1"/>
</dbReference>
<dbReference type="Proteomes" id="UP000239649">
    <property type="component" value="Unassembled WGS sequence"/>
</dbReference>
<dbReference type="PANTHER" id="PTHR45856:SF24">
    <property type="entry name" value="FUNGAL LIPASE-LIKE DOMAIN-CONTAINING PROTEIN"/>
    <property type="match status" value="1"/>
</dbReference>
<evidence type="ECO:0000256" key="2">
    <source>
        <dbReference type="SAM" id="MobiDB-lite"/>
    </source>
</evidence>
<keyword evidence="3" id="KW-0472">Membrane</keyword>
<feature type="transmembrane region" description="Helical" evidence="3">
    <location>
        <begin position="270"/>
        <end position="293"/>
    </location>
</feature>
<feature type="transmembrane region" description="Helical" evidence="3">
    <location>
        <begin position="1318"/>
        <end position="1340"/>
    </location>
</feature>
<dbReference type="InterPro" id="IPR029058">
    <property type="entry name" value="AB_hydrolase_fold"/>
</dbReference>
<feature type="region of interest" description="Disordered" evidence="2">
    <location>
        <begin position="1126"/>
        <end position="1256"/>
    </location>
</feature>
<sequence length="2332" mass="248389">MLPTVNLAFAAASLAALLAYLAFFVTRALRVNASGKRWTHRRRRLAALACAELGLQSVLTLFMLAPNAYVLAKGCAWFDPFIPWSAFVRWTCWNCIFLIYLVEAHSNNPAQGSWVVRRREERGAPAVIDAPLRWHWRKAVWWAAAQVVYLAATIVVAVDADDRRQLHAGKDAQVAAGGSCHDASYNCSSWAPLLSLMCALLAINVIYFAAFVWFLARSFRHLARLPYDQYRQPNFIVRLHARLRGLSIAFFVLSVVLYTLLSLGTCRSYLLSWLGFLPVQLVTTLTSLINAYVMTPCKPHQDSILRVWLQEFAWSEAELPKRRQQRASSLPPGSEKAVKIDREPMFCVETALKALYWATLVYDHEELPGSSYTIEEGLQMFELQQYQLLWDPPPQGEDVKCLVAWGDGVVVIAFRGTASLANVKSDLQMWRARWPPDVDRRLLGTVPMIHWGFHKAYTTNQFNSRLLAVVRGAVEEAQAAAPQQPGCAVEGAAVAPVRVLVTGHSLGGALATLCAHQLAMELPASAISLSCYTFGAPRTGNHAYARMYSAAVPETWHVANNDDVVFRGGKFLVLYKRGGPRVLINRLGDMVCRPTYAESAIRTIPGATSVRDHLLTSYAAALSAVLGVQFSASKCAERGREGVLRLARQTGAAIALHAAGLPAEALALLQREGWEGLLAARARERVARRRGVLRLLGKGSGAELGGAGSGETAVLEADAEEADADGKEKAAEELAQLEPAAIVAPPRLLNRVSTSLGLQPVLKPTLSVRGAPAVAGLLLQLGSTFCVSLMSIVAKLAGKAGIPVLQIVFARSIILLLFSSSMLARQGRQAEWPWRSARRWLLLLRGLLGLGAISTLYYAVQLLPLADVATITFLAPVLVAVAAPLALGERTGRGVAAALPLSVVGVILVAQPTFLFGAAAHAVSALGVAAALAQAGFSAAAKLSIRALGSTEPVFSIILAMAGVSTLGSAALCAVVPGGQWAWHPGGGGAALLAAAGVLGCGVQLLNTQALKLSRAAPTIAMSYVAVVWGLLADLALFHDAPSPLSLAGAVLVCGSSFLIVYFEQRSGGSGGSGGSGSSKEGGSTPAWAPLRAKQSTAAETPADVTPLWQQPAGSYGEQRLELAEGGSLSGGSRMATSERGPSASPETLLSAAGQLNQPDGDATAQRLGSDGGGSGGASPGLYVSLGSPANGPGPAVYSPSTPLESPKASSHTPSSPKLQPADSARSLASGDGSVDVGGSEAGSSEASGSTGSSLSPHYDDKRDIILRLEFLRTPEVKAIIRGVTATVAVGVAILIIALYMKLHAGDAHYLQHDTVPIVNVCFAGALCAAMLTCWCIFFLRIYRSNLSGKRWSHRRRRAATLAGTELTLQLINLTFFIVPNAYVLSHECAWFSPVVLWSGFVRWTCWNSLFLIYLVQAHSANSAKYASPHWRRRIDREDAAIMDAPLWLHWPKLGLWVTLEGILLGLTLVVQTRSDPPVVWNPAISDCRFQAWDCSFNAAIITLLSLNVACLVTYWILYSFFIARALHNLKYLPYSEMRMANLTTRMNIRLRSLSIFFFMLCVICYTFVGLNTCSSYVISWLGYLPMQLVMTATAIANSYMAMPKRPHEAGILQVWLQEFAWTEADVPRKRQERASSLPPGPQATALDQEPMFCFETAVKCMFWAFLVYDYQEQRNSKPAAARAAAVAASAATAHGEGAAAAAGAAAPGALLDPSAADKADAAEVNAALALWDLEHFELFWERTLDTKAVVGWNDDTVVIAFRGTASLANVKSDLQFWRSRWPPHTGNPLLGTAPMVHKGFLHGYTHNGFNERLLSRLQHILFACTGSGTCTPSRPVNIIVTGHSLGGALATLCAYDIKQRCHCSPQLVRVKCYTFGAPRTGNHAHVRTYNASVPDTWHIINNDDIITKTGKFWNLYKRGGHRVLINRLGDLVVRPSHVETAIRGVPGGASVKDHLLTSYSRAAVAVVAAQFGRKSLKAGREGALSLTQQKGMKAVLQSAGLSGREMAVLQEHGWDAWRAAQSKQRSRRGRGGAPPEAAAAAAVEAGRTMAAESSFLRWACCGGLAALAERQGRPVEAAAAAQAAAAAEGEQLEAVVVEPGGLPPAEVASGRVQVPPSAGVAAKPAEQAAAAAAAPAAPPAAEPAGEGDLEAGGTPVWTAEEQGGVLHATHMRCRTRCGRRCQTICSLVGKRGAAGGPASEPPAPMCDPSPRAAQQQAPTPQQLGAIAEEEGRSSPPPSPPASPTPRPEEGPRGSSWWSYAAALVGWQTAPRRVPSLARTLSSASSLGSSASSPLSDGAGTRGPARAGDAFPLVLDWSAGGGERRRAPEELT</sequence>
<dbReference type="InterPro" id="IPR051218">
    <property type="entry name" value="Sec_MonoDiacylglyc_Lipase"/>
</dbReference>
<reference evidence="6 7" key="1">
    <citation type="journal article" date="2018" name="Plant J.">
        <title>Genome sequences of Chlorella sorokiniana UTEX 1602 and Micractinium conductrix SAG 241.80: implications to maltose excretion by a green alga.</title>
        <authorList>
            <person name="Arriola M.B."/>
            <person name="Velmurugan N."/>
            <person name="Zhang Y."/>
            <person name="Plunkett M.H."/>
            <person name="Hondzo H."/>
            <person name="Barney B.M."/>
        </authorList>
    </citation>
    <scope>NUCLEOTIDE SEQUENCE [LARGE SCALE GENOMIC DNA]</scope>
    <source>
        <strain evidence="6 7">SAG 241.80</strain>
    </source>
</reference>
<comment type="caution">
    <text evidence="6">The sequence shown here is derived from an EMBL/GenBank/DDBJ whole genome shotgun (WGS) entry which is preliminary data.</text>
</comment>
<keyword evidence="7" id="KW-1185">Reference proteome</keyword>
<feature type="transmembrane region" description="Helical" evidence="3">
    <location>
        <begin position="1549"/>
        <end position="1569"/>
    </location>
</feature>
<feature type="transmembrane region" description="Helical" evidence="3">
    <location>
        <begin position="193"/>
        <end position="216"/>
    </location>
</feature>
<feature type="transmembrane region" description="Helical" evidence="3">
    <location>
        <begin position="1499"/>
        <end position="1528"/>
    </location>
</feature>
<dbReference type="GO" id="GO:0006629">
    <property type="term" value="P:lipid metabolic process"/>
    <property type="evidence" value="ECO:0007669"/>
    <property type="project" value="InterPro"/>
</dbReference>
<feature type="compositionally biased region" description="Low complexity" evidence="2">
    <location>
        <begin position="1227"/>
        <end position="1256"/>
    </location>
</feature>
<dbReference type="CDD" id="cd00519">
    <property type="entry name" value="Lipase_3"/>
    <property type="match status" value="2"/>
</dbReference>
<feature type="compositionally biased region" description="Low complexity" evidence="2">
    <location>
        <begin position="2209"/>
        <end position="2226"/>
    </location>
</feature>
<feature type="transmembrane region" description="Helical" evidence="3">
    <location>
        <begin position="840"/>
        <end position="860"/>
    </location>
</feature>
<dbReference type="Pfam" id="PF01764">
    <property type="entry name" value="Lipase_3"/>
    <property type="match status" value="2"/>
</dbReference>
<feature type="domain" description="EamA" evidence="4">
    <location>
        <begin position="776"/>
        <end position="909"/>
    </location>
</feature>
<dbReference type="InterPro" id="IPR002921">
    <property type="entry name" value="Fungal_lipase-type"/>
</dbReference>
<evidence type="ECO:0000256" key="1">
    <source>
        <dbReference type="ARBA" id="ARBA00007635"/>
    </source>
</evidence>
<dbReference type="Pfam" id="PF00892">
    <property type="entry name" value="EamA"/>
    <property type="match status" value="1"/>
</dbReference>
<feature type="transmembrane region" description="Helical" evidence="3">
    <location>
        <begin position="866"/>
        <end position="887"/>
    </location>
</feature>
<feature type="transmembrane region" description="Helical" evidence="3">
    <location>
        <begin position="6"/>
        <end position="25"/>
    </location>
</feature>
<dbReference type="SUPFAM" id="SSF103481">
    <property type="entry name" value="Multidrug resistance efflux transporter EmrE"/>
    <property type="match status" value="2"/>
</dbReference>
<feature type="transmembrane region" description="Helical" evidence="3">
    <location>
        <begin position="1019"/>
        <end position="1039"/>
    </location>
</feature>
<dbReference type="InterPro" id="IPR000620">
    <property type="entry name" value="EamA_dom"/>
</dbReference>
<feature type="compositionally biased region" description="Pro residues" evidence="2">
    <location>
        <begin position="2235"/>
        <end position="2246"/>
    </location>
</feature>
<feature type="transmembrane region" description="Helical" evidence="3">
    <location>
        <begin position="953"/>
        <end position="977"/>
    </location>
</feature>
<protein>
    <submittedName>
        <fullName evidence="6">Alpha beta-hydrolase</fullName>
    </submittedName>
</protein>
<dbReference type="EMBL" id="LHPF02000006">
    <property type="protein sequence ID" value="PSC73908.1"/>
    <property type="molecule type" value="Genomic_DNA"/>
</dbReference>
<dbReference type="SUPFAM" id="SSF53474">
    <property type="entry name" value="alpha/beta-Hydrolases"/>
    <property type="match status" value="2"/>
</dbReference>
<accession>A0A2P6VIJ9</accession>
<evidence type="ECO:0000313" key="6">
    <source>
        <dbReference type="EMBL" id="PSC73908.1"/>
    </source>
</evidence>
<gene>
    <name evidence="6" type="ORF">C2E20_2942</name>
</gene>
<feature type="transmembrane region" description="Helical" evidence="3">
    <location>
        <begin position="1361"/>
        <end position="1383"/>
    </location>
</feature>
<feature type="transmembrane region" description="Helical" evidence="3">
    <location>
        <begin position="800"/>
        <end position="819"/>
    </location>
</feature>